<organism evidence="1">
    <name type="scientific">freshwater metagenome</name>
    <dbReference type="NCBI Taxonomy" id="449393"/>
    <lineage>
        <taxon>unclassified sequences</taxon>
        <taxon>metagenomes</taxon>
        <taxon>ecological metagenomes</taxon>
    </lineage>
</organism>
<name>A0A6J5ZRI5_9ZZZZ</name>
<gene>
    <name evidence="1" type="ORF">UFOPK3547_01033</name>
</gene>
<dbReference type="SMART" id="SM00710">
    <property type="entry name" value="PbH1"/>
    <property type="match status" value="6"/>
</dbReference>
<evidence type="ECO:0000313" key="1">
    <source>
        <dbReference type="EMBL" id="CAB4345091.1"/>
    </source>
</evidence>
<dbReference type="Gene3D" id="2.160.20.10">
    <property type="entry name" value="Single-stranded right-handed beta-helix, Pectin lyase-like"/>
    <property type="match status" value="1"/>
</dbReference>
<protein>
    <submittedName>
        <fullName evidence="1">Unannotated protein</fullName>
    </submittedName>
</protein>
<dbReference type="AlphaFoldDB" id="A0A6J5ZRI5"/>
<proteinExistence type="predicted"/>
<dbReference type="InterPro" id="IPR012334">
    <property type="entry name" value="Pectin_lyas_fold"/>
</dbReference>
<sequence length="473" mass="50551">MKKSIRVVLLSATALLMLPALASADYPPPTNPGVPTPRPGGAKTLKVCKKGCKYKTIQAGVNAAQSGDIVRVGTGTYKEQVTIEGHKKDAIKLIGNKVNPHKVFIDAKLKPNGVIINSADNVTVQGFSTSGYLANGFFAVHVSGYTMDNLIAMGTGVYGLYAFDSKGGTMSNSDAYYNTDAGFYIGQTPFQTTPKRSIATNLRSWGNVLGWSGTNMRYVTITKSKFFNNGTGIVPNALTSEKYPPEEDNVITDNDIMWNNWNYYKAGPFEATPSTSGIPYPIGVGILLFGGRRQSVSNNRVYGNWIAGIGLLKQISMAADSGTTKGRTSITNSEPIGATGDWTLDKPWNLEDNKIQNNVLGNGGKDLNARDLFYDGSGEGNCFKGNTRTAALNLPAFSETAFPTCVDGVKTDDTASPDSATEGVRWALGVKVSRGMIAYPTTSLGKLKPFPKCVDSAPAACGSVWNKKIKAPR</sequence>
<dbReference type="SUPFAM" id="SSF51126">
    <property type="entry name" value="Pectin lyase-like"/>
    <property type="match status" value="1"/>
</dbReference>
<dbReference type="InterPro" id="IPR011050">
    <property type="entry name" value="Pectin_lyase_fold/virulence"/>
</dbReference>
<reference evidence="1" key="1">
    <citation type="submission" date="2020-05" db="EMBL/GenBank/DDBJ databases">
        <authorList>
            <person name="Chiriac C."/>
            <person name="Salcher M."/>
            <person name="Ghai R."/>
            <person name="Kavagutti S V."/>
        </authorList>
    </citation>
    <scope>NUCLEOTIDE SEQUENCE</scope>
</reference>
<accession>A0A6J5ZRI5</accession>
<dbReference type="EMBL" id="CAESAN010000081">
    <property type="protein sequence ID" value="CAB4345091.1"/>
    <property type="molecule type" value="Genomic_DNA"/>
</dbReference>
<dbReference type="InterPro" id="IPR006626">
    <property type="entry name" value="PbH1"/>
</dbReference>